<dbReference type="Proteomes" id="UP000193719">
    <property type="component" value="Unassembled WGS sequence"/>
</dbReference>
<gene>
    <name evidence="2" type="ORF">BCR36DRAFT_364439</name>
</gene>
<keyword evidence="3" id="KW-1185">Reference proteome</keyword>
<sequence>IKLQKLLYLNILIFFKNIIIILLLINHLIFHLYLDVIDFKSQIVIYFNI</sequence>
<dbReference type="OrthoDB" id="2134392at2759"/>
<reference evidence="2 3" key="1">
    <citation type="submission" date="2016-08" db="EMBL/GenBank/DDBJ databases">
        <title>Genomes of anaerobic fungi encode conserved fungal cellulosomes for biomass hydrolysis.</title>
        <authorList>
            <consortium name="DOE Joint Genome Institute"/>
            <person name="Haitjema C.H."/>
            <person name="Gilmore S.P."/>
            <person name="Henske J.K."/>
            <person name="Solomon K.V."/>
            <person name="De Groot R."/>
            <person name="Kuo A."/>
            <person name="Mondo S.J."/>
            <person name="Salamov A.A."/>
            <person name="Labutti K."/>
            <person name="Zhao Z."/>
            <person name="Chiniquy J."/>
            <person name="Barry K."/>
            <person name="Brewer H.M."/>
            <person name="Purvine S.O."/>
            <person name="Wright A.T."/>
            <person name="Boxma B."/>
            <person name="Van Alen T."/>
            <person name="Hackstein J.H."/>
            <person name="Baker S.E."/>
            <person name="Grigoriev I.V."/>
            <person name="O'Malley M.A."/>
        </authorList>
    </citation>
    <scope>NUCLEOTIDE SEQUENCE [LARGE SCALE GENOMIC DNA]</scope>
    <source>
        <strain evidence="3">finn</strain>
    </source>
</reference>
<keyword evidence="1" id="KW-0472">Membrane</keyword>
<reference evidence="2 3" key="2">
    <citation type="submission" date="2016-08" db="EMBL/GenBank/DDBJ databases">
        <title>Pervasive Adenine N6-methylation of Active Genes in Fungi.</title>
        <authorList>
            <consortium name="DOE Joint Genome Institute"/>
            <person name="Mondo S.J."/>
            <person name="Dannebaum R.O."/>
            <person name="Kuo R.C."/>
            <person name="Labutti K."/>
            <person name="Haridas S."/>
            <person name="Kuo A."/>
            <person name="Salamov A."/>
            <person name="Ahrendt S.R."/>
            <person name="Lipzen A."/>
            <person name="Sullivan W."/>
            <person name="Andreopoulos W.B."/>
            <person name="Clum A."/>
            <person name="Lindquist E."/>
            <person name="Daum C."/>
            <person name="Ramamoorthy G.K."/>
            <person name="Gryganskyi A."/>
            <person name="Culley D."/>
            <person name="Magnuson J.K."/>
            <person name="James T.Y."/>
            <person name="O'Malley M.A."/>
            <person name="Stajich J.E."/>
            <person name="Spatafora J.W."/>
            <person name="Visel A."/>
            <person name="Grigoriev I.V."/>
        </authorList>
    </citation>
    <scope>NUCLEOTIDE SEQUENCE [LARGE SCALE GENOMIC DNA]</scope>
    <source>
        <strain evidence="3">finn</strain>
    </source>
</reference>
<keyword evidence="1" id="KW-0812">Transmembrane</keyword>
<evidence type="ECO:0000313" key="3">
    <source>
        <dbReference type="Proteomes" id="UP000193719"/>
    </source>
</evidence>
<keyword evidence="1" id="KW-1133">Transmembrane helix</keyword>
<feature type="non-terminal residue" evidence="2">
    <location>
        <position position="1"/>
    </location>
</feature>
<evidence type="ECO:0000256" key="1">
    <source>
        <dbReference type="SAM" id="Phobius"/>
    </source>
</evidence>
<dbReference type="AlphaFoldDB" id="A0A1Y1UTT9"/>
<organism evidence="2 3">
    <name type="scientific">Piromyces finnis</name>
    <dbReference type="NCBI Taxonomy" id="1754191"/>
    <lineage>
        <taxon>Eukaryota</taxon>
        <taxon>Fungi</taxon>
        <taxon>Fungi incertae sedis</taxon>
        <taxon>Chytridiomycota</taxon>
        <taxon>Chytridiomycota incertae sedis</taxon>
        <taxon>Neocallimastigomycetes</taxon>
        <taxon>Neocallimastigales</taxon>
        <taxon>Neocallimastigaceae</taxon>
        <taxon>Piromyces</taxon>
    </lineage>
</organism>
<protein>
    <submittedName>
        <fullName evidence="2">Uncharacterized protein</fullName>
    </submittedName>
</protein>
<accession>A0A1Y1UTT9</accession>
<feature type="transmembrane region" description="Helical" evidence="1">
    <location>
        <begin position="7"/>
        <end position="30"/>
    </location>
</feature>
<name>A0A1Y1UTT9_9FUNG</name>
<comment type="caution">
    <text evidence="2">The sequence shown here is derived from an EMBL/GenBank/DDBJ whole genome shotgun (WGS) entry which is preliminary data.</text>
</comment>
<dbReference type="EMBL" id="MCFH01000090">
    <property type="protein sequence ID" value="ORX41372.1"/>
    <property type="molecule type" value="Genomic_DNA"/>
</dbReference>
<proteinExistence type="predicted"/>
<evidence type="ECO:0000313" key="2">
    <source>
        <dbReference type="EMBL" id="ORX41372.1"/>
    </source>
</evidence>